<proteinExistence type="predicted"/>
<evidence type="ECO:0000313" key="1">
    <source>
        <dbReference type="EMBL" id="CAJ2664070.1"/>
    </source>
</evidence>
<comment type="caution">
    <text evidence="1">The sequence shown here is derived from an EMBL/GenBank/DDBJ whole genome shotgun (WGS) entry which is preliminary data.</text>
</comment>
<sequence>MVNVYSKISDVRVGKLPWLLKVLVMCLWIVKSNFIPCQENSIEMVLIDDEKGSKIHVTVRRHLIHLFKDILIEGKFFSAGFKSSCDAFVDHQVQSNIWPGQFN</sequence>
<evidence type="ECO:0000313" key="2">
    <source>
        <dbReference type="Proteomes" id="UP001177021"/>
    </source>
</evidence>
<gene>
    <name evidence="1" type="ORF">MILVUS5_LOCUS29374</name>
</gene>
<reference evidence="1" key="1">
    <citation type="submission" date="2023-10" db="EMBL/GenBank/DDBJ databases">
        <authorList>
            <person name="Rodriguez Cubillos JULIANA M."/>
            <person name="De Vega J."/>
        </authorList>
    </citation>
    <scope>NUCLEOTIDE SEQUENCE</scope>
</reference>
<dbReference type="EMBL" id="CASHSV030000409">
    <property type="protein sequence ID" value="CAJ2664070.1"/>
    <property type="molecule type" value="Genomic_DNA"/>
</dbReference>
<keyword evidence="2" id="KW-1185">Reference proteome</keyword>
<protein>
    <submittedName>
        <fullName evidence="1">Uncharacterized protein</fullName>
    </submittedName>
</protein>
<dbReference type="Proteomes" id="UP001177021">
    <property type="component" value="Unassembled WGS sequence"/>
</dbReference>
<name>A0ACB0L5H0_TRIPR</name>
<organism evidence="1 2">
    <name type="scientific">Trifolium pratense</name>
    <name type="common">Red clover</name>
    <dbReference type="NCBI Taxonomy" id="57577"/>
    <lineage>
        <taxon>Eukaryota</taxon>
        <taxon>Viridiplantae</taxon>
        <taxon>Streptophyta</taxon>
        <taxon>Embryophyta</taxon>
        <taxon>Tracheophyta</taxon>
        <taxon>Spermatophyta</taxon>
        <taxon>Magnoliopsida</taxon>
        <taxon>eudicotyledons</taxon>
        <taxon>Gunneridae</taxon>
        <taxon>Pentapetalae</taxon>
        <taxon>rosids</taxon>
        <taxon>fabids</taxon>
        <taxon>Fabales</taxon>
        <taxon>Fabaceae</taxon>
        <taxon>Papilionoideae</taxon>
        <taxon>50 kb inversion clade</taxon>
        <taxon>NPAAA clade</taxon>
        <taxon>Hologalegina</taxon>
        <taxon>IRL clade</taxon>
        <taxon>Trifolieae</taxon>
        <taxon>Trifolium</taxon>
    </lineage>
</organism>
<accession>A0ACB0L5H0</accession>